<dbReference type="Proteomes" id="UP001408594">
    <property type="component" value="Unassembled WGS sequence"/>
</dbReference>
<evidence type="ECO:0000256" key="5">
    <source>
        <dbReference type="SAM" id="Phobius"/>
    </source>
</evidence>
<evidence type="ECO:0000256" key="3">
    <source>
        <dbReference type="ARBA" id="ARBA00022989"/>
    </source>
</evidence>
<dbReference type="PANTHER" id="PTHR35371:SF1">
    <property type="entry name" value="BLR7753 PROTEIN"/>
    <property type="match status" value="1"/>
</dbReference>
<evidence type="ECO:0000256" key="1">
    <source>
        <dbReference type="ARBA" id="ARBA00004370"/>
    </source>
</evidence>
<keyword evidence="2 5" id="KW-0812">Transmembrane</keyword>
<dbReference type="RefSeq" id="WP_345551780.1">
    <property type="nucleotide sequence ID" value="NZ_BAABRT010000020.1"/>
</dbReference>
<name>A0ABP9WRH0_9GAMM</name>
<dbReference type="Gene3D" id="1.20.120.550">
    <property type="entry name" value="Membrane associated eicosanoid/glutathione metabolism-like domain"/>
    <property type="match status" value="1"/>
</dbReference>
<evidence type="ECO:0008006" key="8">
    <source>
        <dbReference type="Google" id="ProtNLM"/>
    </source>
</evidence>
<feature type="transmembrane region" description="Helical" evidence="5">
    <location>
        <begin position="63"/>
        <end position="96"/>
    </location>
</feature>
<keyword evidence="7" id="KW-1185">Reference proteome</keyword>
<evidence type="ECO:0000313" key="6">
    <source>
        <dbReference type="EMBL" id="GAA5525807.1"/>
    </source>
</evidence>
<organism evidence="6 7">
    <name type="scientific">Microbulbifer aestuariivivens</name>
    <dbReference type="NCBI Taxonomy" id="1908308"/>
    <lineage>
        <taxon>Bacteria</taxon>
        <taxon>Pseudomonadati</taxon>
        <taxon>Pseudomonadota</taxon>
        <taxon>Gammaproteobacteria</taxon>
        <taxon>Cellvibrionales</taxon>
        <taxon>Microbulbiferaceae</taxon>
        <taxon>Microbulbifer</taxon>
    </lineage>
</organism>
<dbReference type="InterPro" id="IPR023352">
    <property type="entry name" value="MAPEG-like_dom_sf"/>
</dbReference>
<proteinExistence type="predicted"/>
<dbReference type="SUPFAM" id="SSF161084">
    <property type="entry name" value="MAPEG domain-like"/>
    <property type="match status" value="1"/>
</dbReference>
<dbReference type="InterPro" id="IPR001129">
    <property type="entry name" value="Membr-assoc_MAPEG"/>
</dbReference>
<dbReference type="PANTHER" id="PTHR35371">
    <property type="entry name" value="INNER MEMBRANE PROTEIN"/>
    <property type="match status" value="1"/>
</dbReference>
<evidence type="ECO:0000256" key="2">
    <source>
        <dbReference type="ARBA" id="ARBA00022692"/>
    </source>
</evidence>
<evidence type="ECO:0000313" key="7">
    <source>
        <dbReference type="Proteomes" id="UP001408594"/>
    </source>
</evidence>
<gene>
    <name evidence="6" type="ORF">Maes01_02380</name>
</gene>
<comment type="subcellular location">
    <subcellularLocation>
        <location evidence="1">Membrane</location>
    </subcellularLocation>
</comment>
<sequence length="130" mass="14148">MTIALWCLLAATILPYLFTGVAKFSGEGRYDNRAPREFLQTRQGLAKRADWAQQNSFEALPIFVAAVLAGVVAGVANQWLATLSLAFVVLRLLYGICYLKDWAEARSLVWAGAYLSCVTLLVMAALASSS</sequence>
<accession>A0ABP9WRH0</accession>
<dbReference type="Pfam" id="PF01124">
    <property type="entry name" value="MAPEG"/>
    <property type="match status" value="1"/>
</dbReference>
<feature type="transmembrane region" description="Helical" evidence="5">
    <location>
        <begin position="108"/>
        <end position="127"/>
    </location>
</feature>
<protein>
    <recommendedName>
        <fullName evidence="8">MAPEG family protein</fullName>
    </recommendedName>
</protein>
<comment type="caution">
    <text evidence="6">The sequence shown here is derived from an EMBL/GenBank/DDBJ whole genome shotgun (WGS) entry which is preliminary data.</text>
</comment>
<evidence type="ECO:0000256" key="4">
    <source>
        <dbReference type="ARBA" id="ARBA00023136"/>
    </source>
</evidence>
<dbReference type="EMBL" id="BAABRT010000020">
    <property type="protein sequence ID" value="GAA5525807.1"/>
    <property type="molecule type" value="Genomic_DNA"/>
</dbReference>
<reference evidence="6 7" key="1">
    <citation type="submission" date="2024-02" db="EMBL/GenBank/DDBJ databases">
        <title>Microbulbifer aestuariivivens NBRC 112533.</title>
        <authorList>
            <person name="Ichikawa N."/>
            <person name="Katano-Makiyama Y."/>
            <person name="Hidaka K."/>
        </authorList>
    </citation>
    <scope>NUCLEOTIDE SEQUENCE [LARGE SCALE GENOMIC DNA]</scope>
    <source>
        <strain evidence="6 7">NBRC 112533</strain>
    </source>
</reference>
<keyword evidence="3 5" id="KW-1133">Transmembrane helix</keyword>
<keyword evidence="4 5" id="KW-0472">Membrane</keyword>